<gene>
    <name evidence="2" type="ORF">ACFY05_09200</name>
</gene>
<accession>A0ABW6V550</accession>
<feature type="compositionally biased region" description="Gly residues" evidence="1">
    <location>
        <begin position="366"/>
        <end position="386"/>
    </location>
</feature>
<dbReference type="InterPro" id="IPR036689">
    <property type="entry name" value="ESAT-6-like_sf"/>
</dbReference>
<comment type="caution">
    <text evidence="2">The sequence shown here is derived from an EMBL/GenBank/DDBJ whole genome shotgun (WGS) entry which is preliminary data.</text>
</comment>
<feature type="region of interest" description="Disordered" evidence="1">
    <location>
        <begin position="366"/>
        <end position="433"/>
    </location>
</feature>
<evidence type="ECO:0000256" key="1">
    <source>
        <dbReference type="SAM" id="MobiDB-lite"/>
    </source>
</evidence>
<name>A0ABW6V550_MICFU</name>
<feature type="compositionally biased region" description="Gly residues" evidence="1">
    <location>
        <begin position="278"/>
        <end position="308"/>
    </location>
</feature>
<evidence type="ECO:0000313" key="3">
    <source>
        <dbReference type="Proteomes" id="UP001602119"/>
    </source>
</evidence>
<dbReference type="InterPro" id="IPR038332">
    <property type="entry name" value="PPE_sf"/>
</dbReference>
<feature type="compositionally biased region" description="Polar residues" evidence="1">
    <location>
        <begin position="320"/>
        <end position="329"/>
    </location>
</feature>
<evidence type="ECO:0000313" key="2">
    <source>
        <dbReference type="EMBL" id="MFF4773019.1"/>
    </source>
</evidence>
<dbReference type="EMBL" id="JBIAXI010000005">
    <property type="protein sequence ID" value="MFF4773019.1"/>
    <property type="molecule type" value="Genomic_DNA"/>
</dbReference>
<dbReference type="SUPFAM" id="SSF140453">
    <property type="entry name" value="EsxAB dimer-like"/>
    <property type="match status" value="1"/>
</dbReference>
<keyword evidence="3" id="KW-1185">Reference proteome</keyword>
<feature type="region of interest" description="Disordered" evidence="1">
    <location>
        <begin position="214"/>
        <end position="342"/>
    </location>
</feature>
<dbReference type="RefSeq" id="WP_387341476.1">
    <property type="nucleotide sequence ID" value="NZ_JBIAXI010000005.1"/>
</dbReference>
<proteinExistence type="predicted"/>
<reference evidence="2 3" key="1">
    <citation type="submission" date="2024-10" db="EMBL/GenBank/DDBJ databases">
        <title>The Natural Products Discovery Center: Release of the First 8490 Sequenced Strains for Exploring Actinobacteria Biosynthetic Diversity.</title>
        <authorList>
            <person name="Kalkreuter E."/>
            <person name="Kautsar S.A."/>
            <person name="Yang D."/>
            <person name="Bader C.D."/>
            <person name="Teijaro C.N."/>
            <person name="Fluegel L."/>
            <person name="Davis C.M."/>
            <person name="Simpson J.R."/>
            <person name="Lauterbach L."/>
            <person name="Steele A.D."/>
            <person name="Gui C."/>
            <person name="Meng S."/>
            <person name="Li G."/>
            <person name="Viehrig K."/>
            <person name="Ye F."/>
            <person name="Su P."/>
            <person name="Kiefer A.F."/>
            <person name="Nichols A."/>
            <person name="Cepeda A.J."/>
            <person name="Yan W."/>
            <person name="Fan B."/>
            <person name="Jiang Y."/>
            <person name="Adhikari A."/>
            <person name="Zheng C.-J."/>
            <person name="Schuster L."/>
            <person name="Cowan T.M."/>
            <person name="Smanski M.J."/>
            <person name="Chevrette M.G."/>
            <person name="De Carvalho L.P.S."/>
            <person name="Shen B."/>
        </authorList>
    </citation>
    <scope>NUCLEOTIDE SEQUENCE [LARGE SCALE GENOMIC DNA]</scope>
    <source>
        <strain evidence="2 3">NPDC001281</strain>
    </source>
</reference>
<sequence length="433" mass="43634">MTDPEIRSIDLKKFAIAPTKDVDLATGFWSTLFHSNIDTIKNWVDNTDPNSVRRAGQYYSAAKGLLDGFAADVKSAATKLAEHYKGPEAVEMQKQLRSLHASVRELAGKLGKTGRALQDYADTLVYAQRNVVEKVGEDSRSDHDIDWADVWWGRSRTEKRAVDHLKRVNERIVENYEALPSEVQQALPNPHDIGLPDFTKVQYDPEKLKNLNLPPGAGGPLPGFDGAGKVPNVNGSVPNAGGSVPDVGGLGGPGSVPGDLGLNDPGNEGVTPSVLGPSTGGLGGGDGTGVTPGGLSGGGTGTGPGSGYGTADLAGYSGPGTLTPSATTLSGPSSTGFPGYGGSSGSGTVGGGSAGIVPGLGGVGAGTSGGGAASRGTGLRGTGAAGANGMVAPGAHGRGQGGEEQADRENSTWLMEDDEVWGDGGSSIPPVLG</sequence>
<dbReference type="Gene3D" id="1.20.1260.20">
    <property type="entry name" value="PPE superfamily"/>
    <property type="match status" value="1"/>
</dbReference>
<organism evidence="2 3">
    <name type="scientific">Microtetraspora fusca</name>
    <dbReference type="NCBI Taxonomy" id="1997"/>
    <lineage>
        <taxon>Bacteria</taxon>
        <taxon>Bacillati</taxon>
        <taxon>Actinomycetota</taxon>
        <taxon>Actinomycetes</taxon>
        <taxon>Streptosporangiales</taxon>
        <taxon>Streptosporangiaceae</taxon>
        <taxon>Microtetraspora</taxon>
    </lineage>
</organism>
<dbReference type="Proteomes" id="UP001602119">
    <property type="component" value="Unassembled WGS sequence"/>
</dbReference>
<protein>
    <submittedName>
        <fullName evidence="2">WXG100 family type VII secretion target</fullName>
    </submittedName>
</protein>